<keyword evidence="3 7" id="KW-0813">Transport</keyword>
<keyword evidence="13" id="KW-1185">Reference proteome</keyword>
<dbReference type="AlphaFoldDB" id="G8YGI9"/>
<proteinExistence type="inferred from homology"/>
<evidence type="ECO:0000256" key="4">
    <source>
        <dbReference type="ARBA" id="ARBA00022692"/>
    </source>
</evidence>
<dbReference type="InterPro" id="IPR020846">
    <property type="entry name" value="MFS_dom"/>
</dbReference>
<comment type="subcellular location">
    <subcellularLocation>
        <location evidence="1">Membrane</location>
        <topology evidence="1">Multi-pass membrane protein</topology>
    </subcellularLocation>
</comment>
<dbReference type="STRING" id="559304.G8YGI9"/>
<keyword evidence="5 9" id="KW-1133">Transmembrane helix</keyword>
<feature type="transmembrane region" description="Helical" evidence="9">
    <location>
        <begin position="446"/>
        <end position="469"/>
    </location>
</feature>
<dbReference type="EMBL" id="FO082052">
    <property type="protein sequence ID" value="CCE81306.1"/>
    <property type="molecule type" value="Genomic_DNA"/>
</dbReference>
<evidence type="ECO:0000256" key="2">
    <source>
        <dbReference type="ARBA" id="ARBA00010992"/>
    </source>
</evidence>
<dbReference type="OrthoDB" id="508119at2759"/>
<sequence>MFDEKAKDTESIESAAAANANKEVGFGNDDIAGAKRNVSTQEENKPFWSRFRWKVEDEHSPPEIYNWKLYMSVTMFGILGSARGYDEGCIAGSIAQTSFKHFFGLNDPHKTADENANLKSNITAMVQLGSIGGAMLAMYTVDKLGRIRALQAVTILWIVGVIIQITSQSVGQLYAGRLIEGLAIGQTTTIGPTYLAEVAPKAIRGLCSCIFAGAVYFGVMLAYFSNYGTALHIADTSNRQWIIPTAMKIPLSGIILIGSLIFCIESPRWLLRINKPDKAVETLSKLRALPVDHPYILGEIADINDQLAAEKEAISNSNYWDLVKEIVLVKSVRYRFFAIAALAQILGQWSGANAITIYASELFALSGIRGHEVLKMTAVLGVVKFISGYLGAFFIIDILGRRSALYTGITIQLVSCLYFAIFLTVVPEAGQDGTVLHGAKESASKAAMASLYISGVGWTIGFNSIQYLLGSEVFPLKVRSFAQSLVMILHFANQYGNSKALPKMLIAMNNYGAFYFFVGVQMLALFWAWFFVPELAGRSLESMEGIFNLPWYLIGRRGTELCPDYSEINKMSYNKDGTGNTYNKEMDYDMSKDKPTEEFIEDVNDKKDHPDDDDK</sequence>
<dbReference type="GO" id="GO:0005351">
    <property type="term" value="F:carbohydrate:proton symporter activity"/>
    <property type="evidence" value="ECO:0007669"/>
    <property type="project" value="TreeGrafter"/>
</dbReference>
<feature type="transmembrane region" description="Helical" evidence="9">
    <location>
        <begin position="245"/>
        <end position="264"/>
    </location>
</feature>
<dbReference type="Pfam" id="PF00083">
    <property type="entry name" value="Sugar_tr"/>
    <property type="match status" value="1"/>
</dbReference>
<dbReference type="PROSITE" id="PS00216">
    <property type="entry name" value="SUGAR_TRANSPORT_1"/>
    <property type="match status" value="1"/>
</dbReference>
<evidence type="ECO:0000256" key="9">
    <source>
        <dbReference type="SAM" id="Phobius"/>
    </source>
</evidence>
<dbReference type="InterPro" id="IPR036259">
    <property type="entry name" value="MFS_trans_sf"/>
</dbReference>
<dbReference type="FunFam" id="1.20.1250.20:FF:000313">
    <property type="entry name" value="MFS quinate transporter"/>
    <property type="match status" value="1"/>
</dbReference>
<accession>G8YGI9</accession>
<dbReference type="InterPro" id="IPR050360">
    <property type="entry name" value="MFS_Sugar_Transporters"/>
</dbReference>
<protein>
    <submittedName>
        <fullName evidence="12">Piso0_003660 protein</fullName>
    </submittedName>
</protein>
<dbReference type="InterPro" id="IPR003663">
    <property type="entry name" value="Sugar/inositol_transpt"/>
</dbReference>
<feature type="transmembrane region" description="Helical" evidence="9">
    <location>
        <begin position="513"/>
        <end position="532"/>
    </location>
</feature>
<dbReference type="eggNOG" id="KOG0254">
    <property type="taxonomic scope" value="Eukaryota"/>
</dbReference>
<dbReference type="PROSITE" id="PS50850">
    <property type="entry name" value="MFS"/>
    <property type="match status" value="1"/>
</dbReference>
<dbReference type="InterPro" id="IPR005828">
    <property type="entry name" value="MFS_sugar_transport-like"/>
</dbReference>
<evidence type="ECO:0000313" key="13">
    <source>
        <dbReference type="Proteomes" id="UP000005222"/>
    </source>
</evidence>
<evidence type="ECO:0000256" key="5">
    <source>
        <dbReference type="ARBA" id="ARBA00022989"/>
    </source>
</evidence>
<dbReference type="InterPro" id="IPR005829">
    <property type="entry name" value="Sugar_transporter_CS"/>
</dbReference>
<dbReference type="Proteomes" id="UP000005222">
    <property type="component" value="Chromosome G"/>
</dbReference>
<feature type="transmembrane region" description="Helical" evidence="9">
    <location>
        <begin position="147"/>
        <end position="167"/>
    </location>
</feature>
<evidence type="ECO:0000256" key="7">
    <source>
        <dbReference type="RuleBase" id="RU003346"/>
    </source>
</evidence>
<dbReference type="Proteomes" id="UP000005222">
    <property type="component" value="Chromosome H"/>
</dbReference>
<evidence type="ECO:0000259" key="10">
    <source>
        <dbReference type="PROSITE" id="PS50850"/>
    </source>
</evidence>
<dbReference type="PROSITE" id="PS00217">
    <property type="entry name" value="SUGAR_TRANSPORT_2"/>
    <property type="match status" value="1"/>
</dbReference>
<keyword evidence="6 9" id="KW-0472">Membrane</keyword>
<name>G8YGI9_PICSO</name>
<gene>
    <name evidence="12" type="primary">Piso0_003660</name>
    <name evidence="11" type="ORF">GNLVRS01_PISO0G17210g</name>
    <name evidence="12" type="ORF">GNLVRS01_PISO0H17211g</name>
</gene>
<keyword evidence="4 9" id="KW-0812">Transmembrane</keyword>
<dbReference type="InParanoid" id="G8YGI9"/>
<evidence type="ECO:0000256" key="8">
    <source>
        <dbReference type="SAM" id="MobiDB-lite"/>
    </source>
</evidence>
<dbReference type="EMBL" id="FO082053">
    <property type="protein sequence ID" value="CCE80541.1"/>
    <property type="molecule type" value="Genomic_DNA"/>
</dbReference>
<dbReference type="PANTHER" id="PTHR48022">
    <property type="entry name" value="PLASTIDIC GLUCOSE TRANSPORTER 4"/>
    <property type="match status" value="1"/>
</dbReference>
<evidence type="ECO:0000256" key="1">
    <source>
        <dbReference type="ARBA" id="ARBA00004141"/>
    </source>
</evidence>
<reference evidence="13" key="2">
    <citation type="journal article" date="2012" name="G3 (Bethesda)">
        <title>Pichia sorbitophila, an interspecies yeast hybrid reveals early steps of genome resolution following polyploidization.</title>
        <authorList>
            <person name="Leh Louis V."/>
            <person name="Despons L."/>
            <person name="Friedrich A."/>
            <person name="Martin T."/>
            <person name="Durrens P."/>
            <person name="Casaregola S."/>
            <person name="Neuveglise C."/>
            <person name="Fairhead C."/>
            <person name="Marck C."/>
            <person name="Cruz J.A."/>
            <person name="Straub M.L."/>
            <person name="Kugler V."/>
            <person name="Sacerdot C."/>
            <person name="Uzunov Z."/>
            <person name="Thierry A."/>
            <person name="Weiss S."/>
            <person name="Bleykasten C."/>
            <person name="De Montigny J."/>
            <person name="Jacques N."/>
            <person name="Jung P."/>
            <person name="Lemaire M."/>
            <person name="Mallet S."/>
            <person name="Morel G."/>
            <person name="Richard G.F."/>
            <person name="Sarkar A."/>
            <person name="Savel G."/>
            <person name="Schacherer J."/>
            <person name="Seret M.L."/>
            <person name="Talla E."/>
            <person name="Samson G."/>
            <person name="Jubin C."/>
            <person name="Poulain J."/>
            <person name="Vacherie B."/>
            <person name="Barbe V."/>
            <person name="Pelletier E."/>
            <person name="Sherman D.J."/>
            <person name="Westhof E."/>
            <person name="Weissenbach J."/>
            <person name="Baret P.V."/>
            <person name="Wincker P."/>
            <person name="Gaillardin C."/>
            <person name="Dujon B."/>
            <person name="Souciet J.L."/>
        </authorList>
    </citation>
    <scope>NUCLEOTIDE SEQUENCE [LARGE SCALE GENOMIC DNA]</scope>
    <source>
        <strain evidence="13">ATCC MYA-4447 / BCRC 22081 / CBS 7064 / NBRC 10061 / NRRL Y-12695</strain>
    </source>
</reference>
<dbReference type="PRINTS" id="PR00171">
    <property type="entry name" value="SUGRTRNSPORT"/>
</dbReference>
<reference evidence="12" key="1">
    <citation type="submission" date="2011-10" db="EMBL/GenBank/DDBJ databases">
        <authorList>
            <person name="Genoscope - CEA"/>
        </authorList>
    </citation>
    <scope>NUCLEOTIDE SEQUENCE</scope>
</reference>
<feature type="region of interest" description="Disordered" evidence="8">
    <location>
        <begin position="595"/>
        <end position="615"/>
    </location>
</feature>
<feature type="domain" description="Major facilitator superfamily (MFS) profile" evidence="10">
    <location>
        <begin position="72"/>
        <end position="536"/>
    </location>
</feature>
<dbReference type="NCBIfam" id="TIGR00879">
    <property type="entry name" value="SP"/>
    <property type="match status" value="1"/>
</dbReference>
<dbReference type="SUPFAM" id="SSF103473">
    <property type="entry name" value="MFS general substrate transporter"/>
    <property type="match status" value="1"/>
</dbReference>
<feature type="transmembrane region" description="Helical" evidence="9">
    <location>
        <begin position="378"/>
        <end position="396"/>
    </location>
</feature>
<feature type="transmembrane region" description="Helical" evidence="9">
    <location>
        <begin position="336"/>
        <end position="358"/>
    </location>
</feature>
<dbReference type="GO" id="GO:0016020">
    <property type="term" value="C:membrane"/>
    <property type="evidence" value="ECO:0007669"/>
    <property type="project" value="UniProtKB-SubCell"/>
</dbReference>
<evidence type="ECO:0000256" key="3">
    <source>
        <dbReference type="ARBA" id="ARBA00022448"/>
    </source>
</evidence>
<evidence type="ECO:0000313" key="12">
    <source>
        <dbReference type="EMBL" id="CCE81306.1"/>
    </source>
</evidence>
<comment type="similarity">
    <text evidence="2 7">Belongs to the major facilitator superfamily. Sugar transporter (TC 2.A.1.1) family.</text>
</comment>
<dbReference type="Gene3D" id="1.20.1250.20">
    <property type="entry name" value="MFS general substrate transporter like domains"/>
    <property type="match status" value="1"/>
</dbReference>
<feature type="transmembrane region" description="Helical" evidence="9">
    <location>
        <begin position="403"/>
        <end position="426"/>
    </location>
</feature>
<organism evidence="12 13">
    <name type="scientific">Pichia sorbitophila (strain ATCC MYA-4447 / BCRC 22081 / CBS 7064 / NBRC 10061 / NRRL Y-12695)</name>
    <name type="common">Hybrid yeast</name>
    <dbReference type="NCBI Taxonomy" id="559304"/>
    <lineage>
        <taxon>Eukaryota</taxon>
        <taxon>Fungi</taxon>
        <taxon>Dikarya</taxon>
        <taxon>Ascomycota</taxon>
        <taxon>Saccharomycotina</taxon>
        <taxon>Pichiomycetes</taxon>
        <taxon>Debaryomycetaceae</taxon>
        <taxon>Millerozyma</taxon>
    </lineage>
</organism>
<dbReference type="PANTHER" id="PTHR48022:SF8">
    <property type="entry name" value="MAJOR FACILITATOR SUPERFAMILY (MFS) PROFILE DOMAIN-CONTAINING PROTEIN-RELATED"/>
    <property type="match status" value="1"/>
</dbReference>
<dbReference type="HOGENOM" id="CLU_001265_30_12_1"/>
<feature type="transmembrane region" description="Helical" evidence="9">
    <location>
        <begin position="205"/>
        <end position="225"/>
    </location>
</feature>
<evidence type="ECO:0000313" key="11">
    <source>
        <dbReference type="EMBL" id="CCE80541.1"/>
    </source>
</evidence>
<evidence type="ECO:0000256" key="6">
    <source>
        <dbReference type="ARBA" id="ARBA00023136"/>
    </source>
</evidence>